<evidence type="ECO:0000313" key="3">
    <source>
        <dbReference type="Proteomes" id="UP000431533"/>
    </source>
</evidence>
<gene>
    <name evidence="2" type="primary">aes</name>
    <name evidence="2" type="ORF">LHYA1_G001415</name>
</gene>
<dbReference type="InterPro" id="IPR029058">
    <property type="entry name" value="AB_hydrolase_fold"/>
</dbReference>
<dbReference type="EMBL" id="QGMH01000019">
    <property type="protein sequence ID" value="TVY29348.1"/>
    <property type="molecule type" value="Genomic_DNA"/>
</dbReference>
<dbReference type="Pfam" id="PF07859">
    <property type="entry name" value="Abhydrolase_3"/>
    <property type="match status" value="1"/>
</dbReference>
<dbReference type="InterPro" id="IPR013094">
    <property type="entry name" value="AB_hydrolase_3"/>
</dbReference>
<proteinExistence type="predicted"/>
<protein>
    <submittedName>
        <fullName evidence="2">Acetyl esterase</fullName>
    </submittedName>
</protein>
<reference evidence="2 3" key="1">
    <citation type="submission" date="2018-05" db="EMBL/GenBank/DDBJ databases">
        <title>Genome sequencing and assembly of the regulated plant pathogen Lachnellula willkommii and related sister species for the development of diagnostic species identification markers.</title>
        <authorList>
            <person name="Giroux E."/>
            <person name="Bilodeau G."/>
        </authorList>
    </citation>
    <scope>NUCLEOTIDE SEQUENCE [LARGE SCALE GENOMIC DNA]</scope>
    <source>
        <strain evidence="2 3">CBS 185.66</strain>
    </source>
</reference>
<keyword evidence="3" id="KW-1185">Reference proteome</keyword>
<evidence type="ECO:0000259" key="1">
    <source>
        <dbReference type="Pfam" id="PF07859"/>
    </source>
</evidence>
<dbReference type="PANTHER" id="PTHR23025">
    <property type="entry name" value="TRIACYLGLYCEROL LIPASE"/>
    <property type="match status" value="1"/>
</dbReference>
<dbReference type="GO" id="GO:0004806">
    <property type="term" value="F:triacylglycerol lipase activity"/>
    <property type="evidence" value="ECO:0007669"/>
    <property type="project" value="TreeGrafter"/>
</dbReference>
<dbReference type="RefSeq" id="XP_031008135.1">
    <property type="nucleotide sequence ID" value="XM_031146398.1"/>
</dbReference>
<accession>A0A8H8U2U1</accession>
<organism evidence="2 3">
    <name type="scientific">Lachnellula hyalina</name>
    <dbReference type="NCBI Taxonomy" id="1316788"/>
    <lineage>
        <taxon>Eukaryota</taxon>
        <taxon>Fungi</taxon>
        <taxon>Dikarya</taxon>
        <taxon>Ascomycota</taxon>
        <taxon>Pezizomycotina</taxon>
        <taxon>Leotiomycetes</taxon>
        <taxon>Helotiales</taxon>
        <taxon>Lachnaceae</taxon>
        <taxon>Lachnellula</taxon>
    </lineage>
</organism>
<feature type="domain" description="Alpha/beta hydrolase fold-3" evidence="1">
    <location>
        <begin position="94"/>
        <end position="304"/>
    </location>
</feature>
<dbReference type="SUPFAM" id="SSF53474">
    <property type="entry name" value="alpha/beta-Hydrolases"/>
    <property type="match status" value="1"/>
</dbReference>
<sequence>MMPNFNIKVKSATPLLLDAREATMKNVEAMCRGQPAWYSLSSVAEYRQKRAEGLDGFVSPALYSGAKTVYIAARDGHQIELRIIQPSKESKGVLLHFHAEGGFVIGSCKSYDNYLLHLANALQITAVSVEYRLAPENPYPAAHHDALDAARFALSPEGERILGSPLKILAGESAGGSLATWVVLALRDQGVDVRSKIACIMSSYPIYDMTYTPSLLRHKREAVLSSEGMIKFVDTAFPHLSLEERKDGNVSSLYAELSGMPPALFLCGMEDPLLDDSVFMGSKWAIAGNESEVILVPGAWHAFTLIPAGEITDEGLGDLVQFASKHLK</sequence>
<evidence type="ECO:0000313" key="2">
    <source>
        <dbReference type="EMBL" id="TVY29348.1"/>
    </source>
</evidence>
<dbReference type="Proteomes" id="UP000431533">
    <property type="component" value="Unassembled WGS sequence"/>
</dbReference>
<dbReference type="GeneID" id="41981613"/>
<name>A0A8H8U2U1_9HELO</name>
<dbReference type="AlphaFoldDB" id="A0A8H8U2U1"/>
<dbReference type="GO" id="GO:0019433">
    <property type="term" value="P:triglyceride catabolic process"/>
    <property type="evidence" value="ECO:0007669"/>
    <property type="project" value="TreeGrafter"/>
</dbReference>
<dbReference type="GO" id="GO:0005829">
    <property type="term" value="C:cytosol"/>
    <property type="evidence" value="ECO:0007669"/>
    <property type="project" value="TreeGrafter"/>
</dbReference>
<dbReference type="GO" id="GO:0004771">
    <property type="term" value="F:sterol ester esterase activity"/>
    <property type="evidence" value="ECO:0007669"/>
    <property type="project" value="TreeGrafter"/>
</dbReference>
<dbReference type="PANTHER" id="PTHR23025:SF3">
    <property type="entry name" value="HORMONE-SENSITIVE LIPASE"/>
    <property type="match status" value="1"/>
</dbReference>
<comment type="caution">
    <text evidence="2">The sequence shown here is derived from an EMBL/GenBank/DDBJ whole genome shotgun (WGS) entry which is preliminary data.</text>
</comment>
<dbReference type="Gene3D" id="3.40.50.1820">
    <property type="entry name" value="alpha/beta hydrolase"/>
    <property type="match status" value="1"/>
</dbReference>
<dbReference type="OrthoDB" id="408631at2759"/>